<evidence type="ECO:0000313" key="3">
    <source>
        <dbReference type="Ensembl" id="ENSCCNP00000027058.1"/>
    </source>
</evidence>
<dbReference type="AlphaFoldDB" id="A0A8C0ZXQ8"/>
<evidence type="ECO:0000256" key="1">
    <source>
        <dbReference type="SAM" id="MobiDB-lite"/>
    </source>
</evidence>
<dbReference type="GO" id="GO:0045892">
    <property type="term" value="P:negative regulation of DNA-templated transcription"/>
    <property type="evidence" value="ECO:0007669"/>
    <property type="project" value="TreeGrafter"/>
</dbReference>
<dbReference type="PANTHER" id="PTHR34589:SF1">
    <property type="entry name" value="SPINDLIN INTERACTOR AND REPRESSOR OF CHROMATIN-BINDING PROTEIN"/>
    <property type="match status" value="1"/>
</dbReference>
<evidence type="ECO:0000259" key="2">
    <source>
        <dbReference type="Pfam" id="PF18658"/>
    </source>
</evidence>
<feature type="compositionally biased region" description="Basic and acidic residues" evidence="1">
    <location>
        <begin position="287"/>
        <end position="300"/>
    </location>
</feature>
<organism evidence="3">
    <name type="scientific">Castor canadensis</name>
    <name type="common">American beaver</name>
    <dbReference type="NCBI Taxonomy" id="51338"/>
    <lineage>
        <taxon>Eukaryota</taxon>
        <taxon>Metazoa</taxon>
        <taxon>Chordata</taxon>
        <taxon>Craniata</taxon>
        <taxon>Vertebrata</taxon>
        <taxon>Euteleostomi</taxon>
        <taxon>Mammalia</taxon>
        <taxon>Eutheria</taxon>
        <taxon>Euarchontoglires</taxon>
        <taxon>Glires</taxon>
        <taxon>Rodentia</taxon>
        <taxon>Castorimorpha</taxon>
        <taxon>Castoridae</taxon>
        <taxon>Castor</taxon>
    </lineage>
</organism>
<dbReference type="InterPro" id="IPR052675">
    <property type="entry name" value="ZnF_transloc-Spindlin_int"/>
</dbReference>
<feature type="region of interest" description="Disordered" evidence="1">
    <location>
        <begin position="284"/>
        <end position="319"/>
    </location>
</feature>
<protein>
    <recommendedName>
        <fullName evidence="2">SPIN-DOC-like zinc-finger domain-containing protein</fullName>
    </recommendedName>
</protein>
<dbReference type="Ensembl" id="ENSCCNT00000034274.1">
    <property type="protein sequence ID" value="ENSCCNP00000027058.1"/>
    <property type="gene ID" value="ENSCCNG00000026193.1"/>
</dbReference>
<sequence>MALRAEGAALDCFEVTLKCEEGEDDEEAVVVAVIPRPEPMLRVTQQEKTPPPRPHLLEAGVDGCEEPKQHMSWEQEFLVGNSPGGSGRALCMVCGAEIRFPSADTARTHILEQHPHTLDLSPSEKNNILEAWSEGVALLQDVQVEQPSLPSPESGQDVEPDPGSNPDPAKMPAEIVVLLDSEDNPSLPKRSRPRGLRPLELLVAPATEPGNKKPRGQRWKEPPGEEPVRKKRGRPMTKNLDPDPDPPSPDLPTEAFTAPAEVRHFTDGSFPPGFVLQLFSHTQLRTADSKDSPKEVKVTEEGLPQPESPSSAPPPGLRGTLDLQVIRVRMEEPPAVSLLQDWSKHPQGTKGVGAGDTRDPTVFESSTTVRVQPEAGSGV</sequence>
<proteinExistence type="predicted"/>
<reference evidence="3" key="1">
    <citation type="submission" date="2023-09" db="UniProtKB">
        <authorList>
            <consortium name="Ensembl"/>
        </authorList>
    </citation>
    <scope>IDENTIFICATION</scope>
</reference>
<feature type="compositionally biased region" description="Basic and acidic residues" evidence="1">
    <location>
        <begin position="218"/>
        <end position="228"/>
    </location>
</feature>
<dbReference type="Pfam" id="PF18658">
    <property type="entry name" value="zf-C2H2_12"/>
    <property type="match status" value="1"/>
</dbReference>
<gene>
    <name evidence="3" type="primary">Spindoc</name>
</gene>
<dbReference type="InterPro" id="IPR040647">
    <property type="entry name" value="SPIN-DOC_Znf-C2H2"/>
</dbReference>
<accession>A0A8C0ZXQ8</accession>
<feature type="region of interest" description="Disordered" evidence="1">
    <location>
        <begin position="337"/>
        <end position="379"/>
    </location>
</feature>
<name>A0A8C0ZXQ8_CASCN</name>
<dbReference type="PANTHER" id="PTHR34589">
    <property type="entry name" value="SIMILAR TO RIKEN CDNA 2700081O15"/>
    <property type="match status" value="1"/>
</dbReference>
<feature type="region of interest" description="Disordered" evidence="1">
    <location>
        <begin position="146"/>
        <end position="259"/>
    </location>
</feature>
<feature type="domain" description="SPIN-DOC-like zinc-finger" evidence="2">
    <location>
        <begin position="71"/>
        <end position="134"/>
    </location>
</feature>